<dbReference type="InterPro" id="IPR014470">
    <property type="entry name" value="UCP01500"/>
</dbReference>
<proteinExistence type="predicted"/>
<keyword evidence="1" id="KW-0472">Membrane</keyword>
<feature type="transmembrane region" description="Helical" evidence="1">
    <location>
        <begin position="77"/>
        <end position="96"/>
    </location>
</feature>
<sequence>MNGDGADDFDATAPAASEVAKEAATDTEAFLSLMPHYYRGEVAQSGNLLSRLDLTIDWAIVVVTAVLALAFQGGDVAAYLLLIGMLGVTLFALFDVRRYRTFDASRARVRVLEENLFANSLDPEEVPMETWRSELAADLRTPTFKVTYWEALARRLRKVYFPLYVLLGVAWAFRISLYTPGESWVATASVPGLAGEVVVSVVAVFFLLLTVFTFWPRQRRARGEFHGEESGDWKR</sequence>
<evidence type="ECO:0000256" key="1">
    <source>
        <dbReference type="SAM" id="Phobius"/>
    </source>
</evidence>
<evidence type="ECO:0000313" key="2">
    <source>
        <dbReference type="EMBL" id="MDS0283223.1"/>
    </source>
</evidence>
<keyword evidence="3" id="KW-1185">Reference proteome</keyword>
<feature type="transmembrane region" description="Helical" evidence="1">
    <location>
        <begin position="159"/>
        <end position="177"/>
    </location>
</feature>
<reference evidence="2 3" key="1">
    <citation type="submission" date="2022-06" db="EMBL/GenBank/DDBJ databases">
        <title>Halomicroarcula sp. a new haloarchaeum isolate from saline soil.</title>
        <authorList>
            <person name="Strakova D."/>
            <person name="Galisteo C."/>
            <person name="Sanchez-Porro C."/>
            <person name="Ventosa A."/>
        </authorList>
    </citation>
    <scope>NUCLEOTIDE SEQUENCE [LARGE SCALE GENOMIC DNA]</scope>
    <source>
        <strain evidence="2 3">S3CR25-11</strain>
    </source>
</reference>
<feature type="transmembrane region" description="Helical" evidence="1">
    <location>
        <begin position="197"/>
        <end position="215"/>
    </location>
</feature>
<evidence type="ECO:0000313" key="3">
    <source>
        <dbReference type="Proteomes" id="UP001268864"/>
    </source>
</evidence>
<name>A0ABU2FR31_9EURY</name>
<keyword evidence="1" id="KW-0812">Transmembrane</keyword>
<dbReference type="Proteomes" id="UP001268864">
    <property type="component" value="Unassembled WGS sequence"/>
</dbReference>
<organism evidence="2 3">
    <name type="scientific">Haloarcula onubensis</name>
    <dbReference type="NCBI Taxonomy" id="2950539"/>
    <lineage>
        <taxon>Archaea</taxon>
        <taxon>Methanobacteriati</taxon>
        <taxon>Methanobacteriota</taxon>
        <taxon>Stenosarchaea group</taxon>
        <taxon>Halobacteria</taxon>
        <taxon>Halobacteriales</taxon>
        <taxon>Haloarculaceae</taxon>
        <taxon>Haloarcula</taxon>
    </lineage>
</organism>
<comment type="caution">
    <text evidence="2">The sequence shown here is derived from an EMBL/GenBank/DDBJ whole genome shotgun (WGS) entry which is preliminary data.</text>
</comment>
<gene>
    <name evidence="2" type="ORF">NDI86_13910</name>
</gene>
<accession>A0ABU2FR31</accession>
<dbReference type="RefSeq" id="WP_310901055.1">
    <property type="nucleotide sequence ID" value="NZ_JAMQOS010000004.1"/>
</dbReference>
<dbReference type="Pfam" id="PF10028">
    <property type="entry name" value="DUF2270"/>
    <property type="match status" value="1"/>
</dbReference>
<dbReference type="EMBL" id="JAMQOS010000004">
    <property type="protein sequence ID" value="MDS0283223.1"/>
    <property type="molecule type" value="Genomic_DNA"/>
</dbReference>
<protein>
    <submittedName>
        <fullName evidence="2">DUF2270 domain-containing protein</fullName>
    </submittedName>
</protein>
<keyword evidence="1" id="KW-1133">Transmembrane helix</keyword>